<dbReference type="OrthoDB" id="185373at2759"/>
<feature type="repeat" description="PPR" evidence="2">
    <location>
        <begin position="166"/>
        <end position="200"/>
    </location>
</feature>
<dbReference type="RefSeq" id="XP_003398188.2">
    <property type="nucleotide sequence ID" value="XM_003398140.4"/>
</dbReference>
<proteinExistence type="predicted"/>
<evidence type="ECO:0000313" key="4">
    <source>
        <dbReference type="RefSeq" id="XP_003398188.2"/>
    </source>
</evidence>
<dbReference type="PANTHER" id="PTHR47942:SF78">
    <property type="entry name" value="PENTATRICOPEPTIDE REPEAT PROTEIN (AFU_ORTHOLOGUE AFUA_4G07240)"/>
    <property type="match status" value="1"/>
</dbReference>
<dbReference type="AlphaFoldDB" id="A0A9B0F4G0"/>
<evidence type="ECO:0000256" key="2">
    <source>
        <dbReference type="PROSITE-ProRule" id="PRU00708"/>
    </source>
</evidence>
<dbReference type="InterPro" id="IPR002885">
    <property type="entry name" value="PPR_rpt"/>
</dbReference>
<dbReference type="PANTHER" id="PTHR47942">
    <property type="entry name" value="TETRATRICOPEPTIDE REPEAT (TPR)-LIKE SUPERFAMILY PROTEIN-RELATED"/>
    <property type="match status" value="1"/>
</dbReference>
<dbReference type="GeneID" id="100645602"/>
<dbReference type="Gene3D" id="1.25.40.10">
    <property type="entry name" value="Tetratricopeptide repeat domain"/>
    <property type="match status" value="2"/>
</dbReference>
<evidence type="ECO:0000313" key="5">
    <source>
        <dbReference type="RefSeq" id="XP_048265732.1"/>
    </source>
</evidence>
<dbReference type="PROSITE" id="PS51375">
    <property type="entry name" value="PPR"/>
    <property type="match status" value="1"/>
</dbReference>
<dbReference type="InterPro" id="IPR051222">
    <property type="entry name" value="PPR/CCM1_RNA-binding"/>
</dbReference>
<protein>
    <submittedName>
        <fullName evidence="4 5">Pentatricopeptide repeat-containing protein 1, mitochondrial isoform X1</fullName>
    </submittedName>
</protein>
<keyword evidence="1" id="KW-0677">Repeat</keyword>
<dbReference type="Pfam" id="PF13812">
    <property type="entry name" value="PPR_3"/>
    <property type="match status" value="1"/>
</dbReference>
<keyword evidence="3" id="KW-1185">Reference proteome</keyword>
<dbReference type="KEGG" id="bter:100645602"/>
<name>A0A9B0F4G0_BOMTE</name>
<dbReference type="InterPro" id="IPR011990">
    <property type="entry name" value="TPR-like_helical_dom_sf"/>
</dbReference>
<dbReference type="Pfam" id="PF01535">
    <property type="entry name" value="PPR"/>
    <property type="match status" value="1"/>
</dbReference>
<dbReference type="RefSeq" id="XP_048265732.1">
    <property type="nucleotide sequence ID" value="XM_048409775.1"/>
</dbReference>
<dbReference type="NCBIfam" id="TIGR00756">
    <property type="entry name" value="PPR"/>
    <property type="match status" value="1"/>
</dbReference>
<accession>A0A9B0F4G0</accession>
<evidence type="ECO:0000256" key="1">
    <source>
        <dbReference type="ARBA" id="ARBA00022737"/>
    </source>
</evidence>
<reference evidence="4 5" key="1">
    <citation type="submission" date="2025-04" db="UniProtKB">
        <authorList>
            <consortium name="RefSeq"/>
        </authorList>
    </citation>
    <scope>IDENTIFICATION</scope>
</reference>
<dbReference type="Proteomes" id="UP000835206">
    <property type="component" value="Chromosome 10"/>
</dbReference>
<evidence type="ECO:0000313" key="3">
    <source>
        <dbReference type="Proteomes" id="UP000835206"/>
    </source>
</evidence>
<organism evidence="3 4">
    <name type="scientific">Bombus terrestris</name>
    <name type="common">Buff-tailed bumblebee</name>
    <name type="synonym">Apis terrestris</name>
    <dbReference type="NCBI Taxonomy" id="30195"/>
    <lineage>
        <taxon>Eukaryota</taxon>
        <taxon>Metazoa</taxon>
        <taxon>Ecdysozoa</taxon>
        <taxon>Arthropoda</taxon>
        <taxon>Hexapoda</taxon>
        <taxon>Insecta</taxon>
        <taxon>Pterygota</taxon>
        <taxon>Neoptera</taxon>
        <taxon>Endopterygota</taxon>
        <taxon>Hymenoptera</taxon>
        <taxon>Apocrita</taxon>
        <taxon>Aculeata</taxon>
        <taxon>Apoidea</taxon>
        <taxon>Anthophila</taxon>
        <taxon>Apidae</taxon>
        <taxon>Bombus</taxon>
        <taxon>Bombus</taxon>
    </lineage>
</organism>
<dbReference type="Pfam" id="PF13041">
    <property type="entry name" value="PPR_2"/>
    <property type="match status" value="1"/>
</dbReference>
<sequence length="628" mass="74056">MFSSKKSCFPKAKTIIGYVIDRYYYIKQTKQFLYSLQIYNYINYTNNRTYSWLCCDKNQCGKKYILNALNKDSLSHFPIYNKKCYRTLSEDNNTFGNLSYEEYEKIELDKAEREERKYAEKVIPPKRQRLSHRDYCTLIKSHLYKKNLQLALNILDLMKENGDKPNLYIYRLLLSSFSRQGDVKQCFKLFKNLKERGLTPSASIYTSLLNACATTNDTQKALNHLSFLREYFYKRNIDLTDINYATLIRAYSCHNQILIAFEIADEARDKNIFTQNVIAALFHAIIGDKENGLKYGLILWHKMRISKIRPTIFHYNLLLRTIRDTKFGDLKVNDIIVPEFIETQIQLSETGRPDLLDFPPVLTTSLISVLRKNNYFISNNNNPRQQQELNIDTIDKNLPSTLNLNDILQENRLFLFGGIDKLLKRMKHDNVQPDKKTLTLMLDLLPPTVESEKSFCKYIVKNELKFDITFFNILIKRRCLRKEYQAAKDVLNDIQIHHLIPNIVTFGALAIGCRMHKDGRELLEQMDTIGYVPNYVILETLMFNACSFKNFAYVLYLMNYILKNRIEPSQGILNTLEKFEELVLEMIKNKGNYKYKAINEIMKDYNNFKIKYENWKEKVQGDIFEISR</sequence>
<gene>
    <name evidence="4 5" type="primary">LOC100645602</name>
</gene>